<dbReference type="InterPro" id="IPR045134">
    <property type="entry name" value="UHRF1/2-like"/>
</dbReference>
<dbReference type="PANTHER" id="PTHR14140">
    <property type="entry name" value="E3 UBIQUITIN-PROTEIN LIGASE UHRF-RELATED"/>
    <property type="match status" value="1"/>
</dbReference>
<dbReference type="GO" id="GO:0005634">
    <property type="term" value="C:nucleus"/>
    <property type="evidence" value="ECO:0007669"/>
    <property type="project" value="UniProtKB-SubCell"/>
</dbReference>
<dbReference type="InParanoid" id="A0A409WGZ6"/>
<dbReference type="OrthoDB" id="2270193at2759"/>
<name>A0A409WGZ6_PSICY</name>
<evidence type="ECO:0000313" key="4">
    <source>
        <dbReference type="EMBL" id="PPQ77808.1"/>
    </source>
</evidence>
<dbReference type="AlphaFoldDB" id="A0A409WGZ6"/>
<dbReference type="SMART" id="SM00466">
    <property type="entry name" value="SRA"/>
    <property type="match status" value="1"/>
</dbReference>
<reference evidence="4 5" key="1">
    <citation type="journal article" date="2018" name="Evol. Lett.">
        <title>Horizontal gene cluster transfer increased hallucinogenic mushroom diversity.</title>
        <authorList>
            <person name="Reynolds H.T."/>
            <person name="Vijayakumar V."/>
            <person name="Gluck-Thaler E."/>
            <person name="Korotkin H.B."/>
            <person name="Matheny P.B."/>
            <person name="Slot J.C."/>
        </authorList>
    </citation>
    <scope>NUCLEOTIDE SEQUENCE [LARGE SCALE GENOMIC DNA]</scope>
    <source>
        <strain evidence="4 5">2631</strain>
    </source>
</reference>
<evidence type="ECO:0000256" key="2">
    <source>
        <dbReference type="PROSITE-ProRule" id="PRU00358"/>
    </source>
</evidence>
<accession>A0A409WGZ6</accession>
<dbReference type="GO" id="GO:0016567">
    <property type="term" value="P:protein ubiquitination"/>
    <property type="evidence" value="ECO:0007669"/>
    <property type="project" value="TreeGrafter"/>
</dbReference>
<dbReference type="GO" id="GO:0061630">
    <property type="term" value="F:ubiquitin protein ligase activity"/>
    <property type="evidence" value="ECO:0007669"/>
    <property type="project" value="TreeGrafter"/>
</dbReference>
<feature type="domain" description="YDG" evidence="3">
    <location>
        <begin position="42"/>
        <end position="192"/>
    </location>
</feature>
<dbReference type="Pfam" id="PF02182">
    <property type="entry name" value="SAD_SRA"/>
    <property type="match status" value="1"/>
</dbReference>
<dbReference type="SUPFAM" id="SSF88697">
    <property type="entry name" value="PUA domain-like"/>
    <property type="match status" value="1"/>
</dbReference>
<dbReference type="GO" id="GO:0044027">
    <property type="term" value="P:negative regulation of gene expression via chromosomal CpG island methylation"/>
    <property type="evidence" value="ECO:0007669"/>
    <property type="project" value="TreeGrafter"/>
</dbReference>
<comment type="subcellular location">
    <subcellularLocation>
        <location evidence="2">Nucleus</location>
    </subcellularLocation>
</comment>
<comment type="caution">
    <text evidence="4">The sequence shown here is derived from an EMBL/GenBank/DDBJ whole genome shotgun (WGS) entry which is preliminary data.</text>
</comment>
<dbReference type="Gene3D" id="2.30.280.10">
    <property type="entry name" value="SRA-YDG"/>
    <property type="match status" value="1"/>
</dbReference>
<keyword evidence="1 2" id="KW-0539">Nucleus</keyword>
<dbReference type="EMBL" id="NHYD01003433">
    <property type="protein sequence ID" value="PPQ77808.1"/>
    <property type="molecule type" value="Genomic_DNA"/>
</dbReference>
<dbReference type="PANTHER" id="PTHR14140:SF27">
    <property type="entry name" value="OS04G0289800 PROTEIN"/>
    <property type="match status" value="1"/>
</dbReference>
<sequence>MASERLHSLGGFLRHRKIVVLDPLRIAQSFMSLILGEFATPPISPNPASNDIDVVSSECARAGVHGTNYSGIYGTKRDGAFSICVSGGYRDDKDQGDFLIYTGTGWSFREDSFIVGGGGQVSDQTFEHPDNAALLKSLETKRPVRVVRGYKSRSPYAPLAGYRYDGMYVVENAYMTKSENSDFSICTYELRRVPGQPPIPMRPN</sequence>
<dbReference type="STRING" id="93625.A0A409WGZ6"/>
<evidence type="ECO:0000313" key="5">
    <source>
        <dbReference type="Proteomes" id="UP000283269"/>
    </source>
</evidence>
<proteinExistence type="predicted"/>
<gene>
    <name evidence="4" type="ORF">CVT25_015302</name>
</gene>
<evidence type="ECO:0000259" key="3">
    <source>
        <dbReference type="PROSITE" id="PS51015"/>
    </source>
</evidence>
<dbReference type="Proteomes" id="UP000283269">
    <property type="component" value="Unassembled WGS sequence"/>
</dbReference>
<dbReference type="InterPro" id="IPR036987">
    <property type="entry name" value="SRA-YDG_sf"/>
</dbReference>
<dbReference type="InterPro" id="IPR015947">
    <property type="entry name" value="PUA-like_sf"/>
</dbReference>
<keyword evidence="5" id="KW-1185">Reference proteome</keyword>
<evidence type="ECO:0000256" key="1">
    <source>
        <dbReference type="ARBA" id="ARBA00023242"/>
    </source>
</evidence>
<dbReference type="InterPro" id="IPR003105">
    <property type="entry name" value="SRA_YDG"/>
</dbReference>
<protein>
    <recommendedName>
        <fullName evidence="3">YDG domain-containing protein</fullName>
    </recommendedName>
</protein>
<organism evidence="4 5">
    <name type="scientific">Psilocybe cyanescens</name>
    <dbReference type="NCBI Taxonomy" id="93625"/>
    <lineage>
        <taxon>Eukaryota</taxon>
        <taxon>Fungi</taxon>
        <taxon>Dikarya</taxon>
        <taxon>Basidiomycota</taxon>
        <taxon>Agaricomycotina</taxon>
        <taxon>Agaricomycetes</taxon>
        <taxon>Agaricomycetidae</taxon>
        <taxon>Agaricales</taxon>
        <taxon>Agaricineae</taxon>
        <taxon>Strophariaceae</taxon>
        <taxon>Psilocybe</taxon>
    </lineage>
</organism>
<dbReference type="PROSITE" id="PS51015">
    <property type="entry name" value="YDG"/>
    <property type="match status" value="1"/>
</dbReference>